<evidence type="ECO:0000313" key="1">
    <source>
        <dbReference type="EMBL" id="KAJ8001534.1"/>
    </source>
</evidence>
<reference evidence="1" key="1">
    <citation type="submission" date="2021-05" db="EMBL/GenBank/DDBJ databases">
        <authorList>
            <person name="Pan Q."/>
            <person name="Jouanno E."/>
            <person name="Zahm M."/>
            <person name="Klopp C."/>
            <person name="Cabau C."/>
            <person name="Louis A."/>
            <person name="Berthelot C."/>
            <person name="Parey E."/>
            <person name="Roest Crollius H."/>
            <person name="Montfort J."/>
            <person name="Robinson-Rechavi M."/>
            <person name="Bouchez O."/>
            <person name="Lampietro C."/>
            <person name="Lopez Roques C."/>
            <person name="Donnadieu C."/>
            <person name="Postlethwait J."/>
            <person name="Bobe J."/>
            <person name="Dillon D."/>
            <person name="Chandos A."/>
            <person name="von Hippel F."/>
            <person name="Guiguen Y."/>
        </authorList>
    </citation>
    <scope>NUCLEOTIDE SEQUENCE</scope>
    <source>
        <strain evidence="1">YG-Jan2019</strain>
    </source>
</reference>
<comment type="caution">
    <text evidence="1">The sequence shown here is derived from an EMBL/GenBank/DDBJ whole genome shotgun (WGS) entry which is preliminary data.</text>
</comment>
<dbReference type="EMBL" id="CM055741">
    <property type="protein sequence ID" value="KAJ8001534.1"/>
    <property type="molecule type" value="Genomic_DNA"/>
</dbReference>
<accession>A0ACC2GCY2</accession>
<proteinExistence type="predicted"/>
<name>A0ACC2GCY2_DALPE</name>
<gene>
    <name evidence="1" type="ORF">DPEC_G00170490</name>
</gene>
<dbReference type="Proteomes" id="UP001157502">
    <property type="component" value="Chromosome 14"/>
</dbReference>
<keyword evidence="2" id="KW-1185">Reference proteome</keyword>
<protein>
    <submittedName>
        <fullName evidence="1">Uncharacterized protein</fullName>
    </submittedName>
</protein>
<organism evidence="1 2">
    <name type="scientific">Dallia pectoralis</name>
    <name type="common">Alaska blackfish</name>
    <dbReference type="NCBI Taxonomy" id="75939"/>
    <lineage>
        <taxon>Eukaryota</taxon>
        <taxon>Metazoa</taxon>
        <taxon>Chordata</taxon>
        <taxon>Craniata</taxon>
        <taxon>Vertebrata</taxon>
        <taxon>Euteleostomi</taxon>
        <taxon>Actinopterygii</taxon>
        <taxon>Neopterygii</taxon>
        <taxon>Teleostei</taxon>
        <taxon>Protacanthopterygii</taxon>
        <taxon>Esociformes</taxon>
        <taxon>Umbridae</taxon>
        <taxon>Dallia</taxon>
    </lineage>
</organism>
<sequence length="151" mass="16554">MATFQQNEGQNGGQNGGQNVPPKNDPSPPYPGSPVANSVQGGAPQQFYNPPNPQYINAPPASNPVTTQVVVLQSHLPRDVPGQMKCPHCQVDVVTETTYTVGLFAWLICFTLGFLLIWPCCLIPLFVDACKDVQHHCSNCKTVIHIHKRYM</sequence>
<evidence type="ECO:0000313" key="2">
    <source>
        <dbReference type="Proteomes" id="UP001157502"/>
    </source>
</evidence>